<reference evidence="2 5" key="2">
    <citation type="submission" date="2016-11" db="EMBL/GenBank/DDBJ databases">
        <title>Genomic analysis of Caldithrix abyssi and proposal of a novel bacterial phylum Caldithrichaeota.</title>
        <authorList>
            <person name="Kublanov I."/>
            <person name="Sigalova O."/>
            <person name="Gavrilov S."/>
            <person name="Lebedinsky A."/>
            <person name="Ivanova N."/>
            <person name="Daum C."/>
            <person name="Reddy T."/>
            <person name="Klenk H.P."/>
            <person name="Goker M."/>
            <person name="Reva O."/>
            <person name="Miroshnichenko M."/>
            <person name="Kyprides N."/>
            <person name="Woyke T."/>
            <person name="Gelfand M."/>
        </authorList>
    </citation>
    <scope>NUCLEOTIDE SEQUENCE [LARGE SCALE GENOMIC DNA]</scope>
    <source>
        <strain evidence="2 5">LF13</strain>
    </source>
</reference>
<dbReference type="Gene3D" id="2.40.40.20">
    <property type="match status" value="1"/>
</dbReference>
<evidence type="ECO:0000313" key="4">
    <source>
        <dbReference type="Proteomes" id="UP000004671"/>
    </source>
</evidence>
<organism evidence="3 4">
    <name type="scientific">Caldithrix abyssi DSM 13497</name>
    <dbReference type="NCBI Taxonomy" id="880073"/>
    <lineage>
        <taxon>Bacteria</taxon>
        <taxon>Pseudomonadati</taxon>
        <taxon>Calditrichota</taxon>
        <taxon>Calditrichia</taxon>
        <taxon>Calditrichales</taxon>
        <taxon>Calditrichaceae</taxon>
        <taxon>Caldithrix</taxon>
    </lineage>
</organism>
<dbReference type="CDD" id="cd02784">
    <property type="entry name" value="MopB_CT_PHLH"/>
    <property type="match status" value="1"/>
</dbReference>
<proteinExistence type="predicted"/>
<accession>H1XPN6</accession>
<dbReference type="KEGG" id="caby:Cabys_3113"/>
<dbReference type="Gene3D" id="3.40.50.740">
    <property type="match status" value="1"/>
</dbReference>
<dbReference type="OrthoDB" id="9789030at2"/>
<dbReference type="NCBIfam" id="TIGR04519">
    <property type="entry name" value="MoCo_extend_TAT"/>
    <property type="match status" value="1"/>
</dbReference>
<dbReference type="Gene3D" id="3.30.70.20">
    <property type="match status" value="2"/>
</dbReference>
<dbReference type="SUPFAM" id="SSF54862">
    <property type="entry name" value="4Fe-4S ferredoxins"/>
    <property type="match status" value="1"/>
</dbReference>
<gene>
    <name evidence="2" type="ORF">Cabys_3113</name>
    <name evidence="3" type="ORF">Calab_0311</name>
</gene>
<dbReference type="PROSITE" id="PS51379">
    <property type="entry name" value="4FE4S_FER_2"/>
    <property type="match status" value="3"/>
</dbReference>
<evidence type="ECO:0000259" key="1">
    <source>
        <dbReference type="PROSITE" id="PS51379"/>
    </source>
</evidence>
<dbReference type="SUPFAM" id="SSF50692">
    <property type="entry name" value="ADC-like"/>
    <property type="match status" value="1"/>
</dbReference>
<dbReference type="CDD" id="cd10551">
    <property type="entry name" value="PsrB"/>
    <property type="match status" value="1"/>
</dbReference>
<dbReference type="Proteomes" id="UP000183868">
    <property type="component" value="Chromosome"/>
</dbReference>
<evidence type="ECO:0000313" key="5">
    <source>
        <dbReference type="Proteomes" id="UP000183868"/>
    </source>
</evidence>
<evidence type="ECO:0000313" key="2">
    <source>
        <dbReference type="EMBL" id="APF19861.1"/>
    </source>
</evidence>
<dbReference type="Pfam" id="PF12838">
    <property type="entry name" value="Fer4_7"/>
    <property type="match status" value="1"/>
</dbReference>
<dbReference type="PANTHER" id="PTHR42783:SF3">
    <property type="entry name" value="GLUTAMATE SYNTHASE [NADPH] SMALL CHAIN-RELATED"/>
    <property type="match status" value="1"/>
</dbReference>
<dbReference type="EMBL" id="CM001402">
    <property type="protein sequence ID" value="EHO39957.1"/>
    <property type="molecule type" value="Genomic_DNA"/>
</dbReference>
<dbReference type="STRING" id="880073.Cabys_3113"/>
<name>H1XPN6_CALAY</name>
<sequence length="995" mass="110443">MKRGNMNEGKQYWRSLEQLADTPEFKKFVAAEFPESVEEVADGVSRRKFLGLMGASIAFAGLVSCRRPVEKIVPYVVAPENIIPGVPRYYATIMPVGLSNYGLLVENHDGRPTKIEGNPDHSSTRGATNAWLQASVLELYDPDRSKQVRFKGAIKTWPDFIAFWRSEKTRLGKGKKLAVLSRSFSSPALYKAYQNFKQQFPEARWFAYESVSDENIFRGIRLATGQDLRPLYHYERAKVILSLEADFLLSESENIAAHKGFSKGRKVLKAGEEMNRLYVVENHFSITGGMADHRLRLQTQQVGAFALALAHALKKRGLALDIDLPANALKVDAVWLNALADDLMKNKGKSLIVAGRTQPAEVHALVLALNKTLGNVGATVEYLPLQDALLPSKNQLADLVRAMNSGEVETLVTLDVNPAYDAPVDLNWQQAAGRLKTHIHCGLYFDETAQQAHWHLPLSHYLEAWGDGRNADGSLSVAQPMIAPLYDSKSALEVVHLLTTGLAASGYELVRAAWKEILPGQNFEKRWKKVLNDGYLAPEKSDALNPTLTLKTLSEQAFQTKSTANEILELVFRPSPTVFDGRFANNGWLQELPDPVTKLTWGNGLLLSPKTAQALQVGNGDVVELEVGQNKIKIPVWIQPGHADHSASLLLGYGRTAGGKIASGVGVNASVLRTLAGFNFVIGARLRKTGEKEEMATTQDHGSMEGRPLVREATVEEYKNEPHFAEKMEEHPPLKSLWKERAYDEGYQWGMTIDLNSCSGCNACVVACQSENNIPIVGKEQVLKGREMHWIRLDRYYAGELEDPEMVAQPMACAQCENAPCEQVCPVQATTHDAEGLNVMTYNRCIGTRYCSNNCPFKVRRFNFFNYTGGLADTLKMAMNPDVTVRSRGVMEKCTYCVQRINQAKINSKNEGRAVRDGEIKTACEQACPADAIVFGNINDPNSAVSKMKQVDRDYNLLSGLNLKTRTSYLARLRNPNPLIEKRLQKKEMEGGLVS</sequence>
<dbReference type="AlphaFoldDB" id="H1XPN6"/>
<dbReference type="InterPro" id="IPR030948">
    <property type="entry name" value="TAT_var_transloc_signal_dom"/>
</dbReference>
<feature type="domain" description="4Fe-4S ferredoxin-type" evidence="1">
    <location>
        <begin position="836"/>
        <end position="865"/>
    </location>
</feature>
<protein>
    <submittedName>
        <fullName evidence="3">Fe-S-cluster-containing hydrogenase</fullName>
    </submittedName>
    <submittedName>
        <fullName evidence="2">Quinol:cytochrome c oxidoreductase iron-sulfur protein</fullName>
    </submittedName>
</protein>
<evidence type="ECO:0000313" key="3">
    <source>
        <dbReference type="EMBL" id="EHO39957.1"/>
    </source>
</evidence>
<dbReference type="HOGENOM" id="CLU_306470_0_0_0"/>
<reference evidence="3 4" key="1">
    <citation type="submission" date="2011-09" db="EMBL/GenBank/DDBJ databases">
        <title>The permanent draft genome of Caldithrix abyssi DSM 13497.</title>
        <authorList>
            <consortium name="US DOE Joint Genome Institute (JGI-PGF)"/>
            <person name="Lucas S."/>
            <person name="Han J."/>
            <person name="Lapidus A."/>
            <person name="Bruce D."/>
            <person name="Goodwin L."/>
            <person name="Pitluck S."/>
            <person name="Peters L."/>
            <person name="Kyrpides N."/>
            <person name="Mavromatis K."/>
            <person name="Ivanova N."/>
            <person name="Mikhailova N."/>
            <person name="Chertkov O."/>
            <person name="Detter J.C."/>
            <person name="Tapia R."/>
            <person name="Han C."/>
            <person name="Land M."/>
            <person name="Hauser L."/>
            <person name="Markowitz V."/>
            <person name="Cheng J.-F."/>
            <person name="Hugenholtz P."/>
            <person name="Woyke T."/>
            <person name="Wu D."/>
            <person name="Spring S."/>
            <person name="Brambilla E."/>
            <person name="Klenk H.-P."/>
            <person name="Eisen J.A."/>
        </authorList>
    </citation>
    <scope>NUCLEOTIDE SEQUENCE [LARGE SCALE GENOMIC DNA]</scope>
    <source>
        <strain evidence="3 4">DSM 13497</strain>
    </source>
</reference>
<dbReference type="InterPro" id="IPR009010">
    <property type="entry name" value="Asp_de-COase-like_dom_sf"/>
</dbReference>
<dbReference type="SUPFAM" id="SSF53706">
    <property type="entry name" value="Formate dehydrogenase/DMSO reductase, domains 1-3"/>
    <property type="match status" value="1"/>
</dbReference>
<feature type="domain" description="4Fe-4S ferredoxin-type" evidence="1">
    <location>
        <begin position="804"/>
        <end position="835"/>
    </location>
</feature>
<keyword evidence="4" id="KW-1185">Reference proteome</keyword>
<dbReference type="eggNOG" id="COG0437">
    <property type="taxonomic scope" value="Bacteria"/>
</dbReference>
<dbReference type="Proteomes" id="UP000004671">
    <property type="component" value="Chromosome"/>
</dbReference>
<dbReference type="PaxDb" id="880073-Calab_0311"/>
<dbReference type="PANTHER" id="PTHR42783">
    <property type="entry name" value="GLUTAMATE SYNTHASE [NADPH] SMALL CHAIN"/>
    <property type="match status" value="1"/>
</dbReference>
<dbReference type="Gene3D" id="2.20.25.90">
    <property type="entry name" value="ADC-like domains"/>
    <property type="match status" value="1"/>
</dbReference>
<dbReference type="InterPro" id="IPR017896">
    <property type="entry name" value="4Fe4S_Fe-S-bd"/>
</dbReference>
<dbReference type="InParanoid" id="H1XPN6"/>
<feature type="domain" description="4Fe-4S ferredoxin-type" evidence="1">
    <location>
        <begin position="749"/>
        <end position="779"/>
    </location>
</feature>
<dbReference type="EMBL" id="CP018099">
    <property type="protein sequence ID" value="APF19861.1"/>
    <property type="molecule type" value="Genomic_DNA"/>
</dbReference>